<reference evidence="2 3" key="1">
    <citation type="journal article" date="2018" name="Sci. Rep.">
        <title>Genomic signatures of local adaptation to the degree of environmental predictability in rotifers.</title>
        <authorList>
            <person name="Franch-Gras L."/>
            <person name="Hahn C."/>
            <person name="Garcia-Roger E.M."/>
            <person name="Carmona M.J."/>
            <person name="Serra M."/>
            <person name="Gomez A."/>
        </authorList>
    </citation>
    <scope>NUCLEOTIDE SEQUENCE [LARGE SCALE GENOMIC DNA]</scope>
    <source>
        <strain evidence="2">HYR1</strain>
    </source>
</reference>
<dbReference type="AlphaFoldDB" id="A0A3M7PM51"/>
<sequence length="93" mass="10122">MIQQGPSRPGSAEGGVTLVLNLRRKAPLTNSKDKIQQPKIHLVFFLAGDVHVAETSREAQRQTSPPTHNSPKERVQANTDPGVEGQFHGTKVC</sequence>
<gene>
    <name evidence="2" type="ORF">BpHYR1_046472</name>
</gene>
<protein>
    <submittedName>
        <fullName evidence="2">Uncharacterized protein</fullName>
    </submittedName>
</protein>
<name>A0A3M7PM51_BRAPC</name>
<organism evidence="2 3">
    <name type="scientific">Brachionus plicatilis</name>
    <name type="common">Marine rotifer</name>
    <name type="synonym">Brachionus muelleri</name>
    <dbReference type="NCBI Taxonomy" id="10195"/>
    <lineage>
        <taxon>Eukaryota</taxon>
        <taxon>Metazoa</taxon>
        <taxon>Spiralia</taxon>
        <taxon>Gnathifera</taxon>
        <taxon>Rotifera</taxon>
        <taxon>Eurotatoria</taxon>
        <taxon>Monogononta</taxon>
        <taxon>Pseudotrocha</taxon>
        <taxon>Ploima</taxon>
        <taxon>Brachionidae</taxon>
        <taxon>Brachionus</taxon>
    </lineage>
</organism>
<dbReference type="Proteomes" id="UP000276133">
    <property type="component" value="Unassembled WGS sequence"/>
</dbReference>
<keyword evidence="3" id="KW-1185">Reference proteome</keyword>
<dbReference type="EMBL" id="REGN01009867">
    <property type="protein sequence ID" value="RNA00196.1"/>
    <property type="molecule type" value="Genomic_DNA"/>
</dbReference>
<comment type="caution">
    <text evidence="2">The sequence shown here is derived from an EMBL/GenBank/DDBJ whole genome shotgun (WGS) entry which is preliminary data.</text>
</comment>
<evidence type="ECO:0000256" key="1">
    <source>
        <dbReference type="SAM" id="MobiDB-lite"/>
    </source>
</evidence>
<proteinExistence type="predicted"/>
<feature type="region of interest" description="Disordered" evidence="1">
    <location>
        <begin position="54"/>
        <end position="93"/>
    </location>
</feature>
<evidence type="ECO:0000313" key="2">
    <source>
        <dbReference type="EMBL" id="RNA00196.1"/>
    </source>
</evidence>
<accession>A0A3M7PM51</accession>
<evidence type="ECO:0000313" key="3">
    <source>
        <dbReference type="Proteomes" id="UP000276133"/>
    </source>
</evidence>